<keyword evidence="3" id="KW-1185">Reference proteome</keyword>
<comment type="caution">
    <text evidence="2">The sequence shown here is derived from an EMBL/GenBank/DDBJ whole genome shotgun (WGS) entry which is preliminary data.</text>
</comment>
<accession>A0AAD9TXW2</accession>
<gene>
    <name evidence="2" type="ORF">Ddye_019332</name>
</gene>
<dbReference type="EMBL" id="JANJYI010000006">
    <property type="protein sequence ID" value="KAK2644137.1"/>
    <property type="molecule type" value="Genomic_DNA"/>
</dbReference>
<evidence type="ECO:0000313" key="2">
    <source>
        <dbReference type="EMBL" id="KAK2644137.1"/>
    </source>
</evidence>
<protein>
    <submittedName>
        <fullName evidence="2">Uncharacterized protein</fullName>
    </submittedName>
</protein>
<reference evidence="2" key="1">
    <citation type="journal article" date="2023" name="Plant J.">
        <title>Genome sequences and population genomics provide insights into the demographic history, inbreeding, and mutation load of two 'living fossil' tree species of Dipteronia.</title>
        <authorList>
            <person name="Feng Y."/>
            <person name="Comes H.P."/>
            <person name="Chen J."/>
            <person name="Zhu S."/>
            <person name="Lu R."/>
            <person name="Zhang X."/>
            <person name="Li P."/>
            <person name="Qiu J."/>
            <person name="Olsen K.M."/>
            <person name="Qiu Y."/>
        </authorList>
    </citation>
    <scope>NUCLEOTIDE SEQUENCE</scope>
    <source>
        <strain evidence="2">KIB01</strain>
    </source>
</reference>
<sequence length="150" mass="17151">MDDMFVARGRKSCKAQEITNLHHYQVELFYAILDMQIQELNSRFNETNTKLLVCLACLSPSESFYAFDKKKLMCLAQFYPKDFSLADIIILGCQLETYIMDIRYSVEFSNLNGISELAIMMVANKKDKVFPLVYLLLTLALILPVATATV</sequence>
<dbReference type="AlphaFoldDB" id="A0AAD9TXW2"/>
<dbReference type="PANTHER" id="PTHR11697:SF230">
    <property type="entry name" value="ZINC FINGER, MYM DOMAIN CONTAINING 1"/>
    <property type="match status" value="1"/>
</dbReference>
<keyword evidence="1" id="KW-0472">Membrane</keyword>
<dbReference type="Proteomes" id="UP001280121">
    <property type="component" value="Unassembled WGS sequence"/>
</dbReference>
<name>A0AAD9TXW2_9ROSI</name>
<proteinExistence type="predicted"/>
<evidence type="ECO:0000313" key="3">
    <source>
        <dbReference type="Proteomes" id="UP001280121"/>
    </source>
</evidence>
<evidence type="ECO:0000256" key="1">
    <source>
        <dbReference type="SAM" id="Phobius"/>
    </source>
</evidence>
<keyword evidence="1" id="KW-0812">Transmembrane</keyword>
<dbReference type="PANTHER" id="PTHR11697">
    <property type="entry name" value="GENERAL TRANSCRIPTION FACTOR 2-RELATED ZINC FINGER PROTEIN"/>
    <property type="match status" value="1"/>
</dbReference>
<keyword evidence="1" id="KW-1133">Transmembrane helix</keyword>
<organism evidence="2 3">
    <name type="scientific">Dipteronia dyeriana</name>
    <dbReference type="NCBI Taxonomy" id="168575"/>
    <lineage>
        <taxon>Eukaryota</taxon>
        <taxon>Viridiplantae</taxon>
        <taxon>Streptophyta</taxon>
        <taxon>Embryophyta</taxon>
        <taxon>Tracheophyta</taxon>
        <taxon>Spermatophyta</taxon>
        <taxon>Magnoliopsida</taxon>
        <taxon>eudicotyledons</taxon>
        <taxon>Gunneridae</taxon>
        <taxon>Pentapetalae</taxon>
        <taxon>rosids</taxon>
        <taxon>malvids</taxon>
        <taxon>Sapindales</taxon>
        <taxon>Sapindaceae</taxon>
        <taxon>Hippocastanoideae</taxon>
        <taxon>Acereae</taxon>
        <taxon>Dipteronia</taxon>
    </lineage>
</organism>
<feature type="transmembrane region" description="Helical" evidence="1">
    <location>
        <begin position="129"/>
        <end position="148"/>
    </location>
</feature>
<dbReference type="InterPro" id="IPR055298">
    <property type="entry name" value="AtLOH3-like"/>
</dbReference>